<dbReference type="Proteomes" id="UP000327294">
    <property type="component" value="Chromosome"/>
</dbReference>
<evidence type="ECO:0000256" key="1">
    <source>
        <dbReference type="SAM" id="MobiDB-lite"/>
    </source>
</evidence>
<name>A0A5P8K465_9ACTN</name>
<protein>
    <submittedName>
        <fullName evidence="2">Uncharacterized protein</fullName>
    </submittedName>
</protein>
<dbReference type="RefSeq" id="WP_152168893.1">
    <property type="nucleotide sequence ID" value="NZ_CP045096.1"/>
</dbReference>
<reference evidence="2 3" key="1">
    <citation type="submission" date="2019-10" db="EMBL/GenBank/DDBJ databases">
        <title>Streptomyces sp. strain GY16 isolated from leaves of Broussonetia papyrifera.</title>
        <authorList>
            <person name="Mo P."/>
        </authorList>
    </citation>
    <scope>NUCLEOTIDE SEQUENCE [LARGE SCALE GENOMIC DNA]</scope>
    <source>
        <strain evidence="2 3">GY16</strain>
    </source>
</reference>
<proteinExistence type="predicted"/>
<organism evidence="2 3">
    <name type="scientific">Streptomyces phaeolivaceus</name>
    <dbReference type="NCBI Taxonomy" id="2653200"/>
    <lineage>
        <taxon>Bacteria</taxon>
        <taxon>Bacillati</taxon>
        <taxon>Actinomycetota</taxon>
        <taxon>Actinomycetes</taxon>
        <taxon>Kitasatosporales</taxon>
        <taxon>Streptomycetaceae</taxon>
        <taxon>Streptomyces</taxon>
    </lineage>
</organism>
<dbReference type="KEGG" id="sphv:F9278_15725"/>
<dbReference type="EMBL" id="CP045096">
    <property type="protein sequence ID" value="QFQ97417.1"/>
    <property type="molecule type" value="Genomic_DNA"/>
</dbReference>
<dbReference type="AlphaFoldDB" id="A0A5P8K465"/>
<evidence type="ECO:0000313" key="2">
    <source>
        <dbReference type="EMBL" id="QFQ97417.1"/>
    </source>
</evidence>
<accession>A0A5P8K465</accession>
<gene>
    <name evidence="2" type="ORF">F9278_15725</name>
</gene>
<feature type="region of interest" description="Disordered" evidence="1">
    <location>
        <begin position="69"/>
        <end position="90"/>
    </location>
</feature>
<keyword evidence="3" id="KW-1185">Reference proteome</keyword>
<sequence>MAESPAMYEVHVEAADLKGETPVAVRDGLDRYELAIDFSWPPDAIAAGLQAIFQEAVETERWSRNDIREHGAATEEAREAAPHTEHGLDC</sequence>
<evidence type="ECO:0000313" key="3">
    <source>
        <dbReference type="Proteomes" id="UP000327294"/>
    </source>
</evidence>